<name>A0ABP8VV81_9ACTN</name>
<dbReference type="Proteomes" id="UP001500621">
    <property type="component" value="Unassembled WGS sequence"/>
</dbReference>
<protein>
    <recommendedName>
        <fullName evidence="3">Lipoprotein</fullName>
    </recommendedName>
</protein>
<sequence>MGVSWLSTHPSRMVHARRVRRTLLPIACLVLALVGCGAETGDQAGEPVGGDVPTTPRALAAVAAEYTGTPSSADREADAAEEFARGGVGAELRFGSDGEYDGDALTVAVGQGLDPSLTDCESTTNEYLAGCVETDLGVLLWEAEAPEEDPGVVYVAVEKGDTSVLLFYSGPAITGDPRELDLPISVESLFDIASDPRVDVTTSQAAIEAGSDLSFWRG</sequence>
<organism evidence="1 2">
    <name type="scientific">Nocardioides nanhaiensis</name>
    <dbReference type="NCBI Taxonomy" id="1476871"/>
    <lineage>
        <taxon>Bacteria</taxon>
        <taxon>Bacillati</taxon>
        <taxon>Actinomycetota</taxon>
        <taxon>Actinomycetes</taxon>
        <taxon>Propionibacteriales</taxon>
        <taxon>Nocardioidaceae</taxon>
        <taxon>Nocardioides</taxon>
    </lineage>
</organism>
<dbReference type="EMBL" id="BAABIM010000001">
    <property type="protein sequence ID" value="GAA4673628.1"/>
    <property type="molecule type" value="Genomic_DNA"/>
</dbReference>
<proteinExistence type="predicted"/>
<reference evidence="2" key="1">
    <citation type="journal article" date="2019" name="Int. J. Syst. Evol. Microbiol.">
        <title>The Global Catalogue of Microorganisms (GCM) 10K type strain sequencing project: providing services to taxonomists for standard genome sequencing and annotation.</title>
        <authorList>
            <consortium name="The Broad Institute Genomics Platform"/>
            <consortium name="The Broad Institute Genome Sequencing Center for Infectious Disease"/>
            <person name="Wu L."/>
            <person name="Ma J."/>
        </authorList>
    </citation>
    <scope>NUCLEOTIDE SEQUENCE [LARGE SCALE GENOMIC DNA]</scope>
    <source>
        <strain evidence="2">JCM 18127</strain>
    </source>
</reference>
<evidence type="ECO:0000313" key="2">
    <source>
        <dbReference type="Proteomes" id="UP001500621"/>
    </source>
</evidence>
<keyword evidence="2" id="KW-1185">Reference proteome</keyword>
<comment type="caution">
    <text evidence="1">The sequence shown here is derived from an EMBL/GenBank/DDBJ whole genome shotgun (WGS) entry which is preliminary data.</text>
</comment>
<evidence type="ECO:0008006" key="3">
    <source>
        <dbReference type="Google" id="ProtNLM"/>
    </source>
</evidence>
<evidence type="ECO:0000313" key="1">
    <source>
        <dbReference type="EMBL" id="GAA4673628.1"/>
    </source>
</evidence>
<accession>A0ABP8VV81</accession>
<gene>
    <name evidence="1" type="ORF">GCM10023226_08340</name>
</gene>